<evidence type="ECO:0000256" key="1">
    <source>
        <dbReference type="SAM" id="MobiDB-lite"/>
    </source>
</evidence>
<name>A0A6A6E1Q9_9PEZI</name>
<feature type="region of interest" description="Disordered" evidence="1">
    <location>
        <begin position="69"/>
        <end position="96"/>
    </location>
</feature>
<reference evidence="2" key="1">
    <citation type="journal article" date="2020" name="Stud. Mycol.">
        <title>101 Dothideomycetes genomes: a test case for predicting lifestyles and emergence of pathogens.</title>
        <authorList>
            <person name="Haridas S."/>
            <person name="Albert R."/>
            <person name="Binder M."/>
            <person name="Bloem J."/>
            <person name="Labutti K."/>
            <person name="Salamov A."/>
            <person name="Andreopoulos B."/>
            <person name="Baker S."/>
            <person name="Barry K."/>
            <person name="Bills G."/>
            <person name="Bluhm B."/>
            <person name="Cannon C."/>
            <person name="Castanera R."/>
            <person name="Culley D."/>
            <person name="Daum C."/>
            <person name="Ezra D."/>
            <person name="Gonzalez J."/>
            <person name="Henrissat B."/>
            <person name="Kuo A."/>
            <person name="Liang C."/>
            <person name="Lipzen A."/>
            <person name="Lutzoni F."/>
            <person name="Magnuson J."/>
            <person name="Mondo S."/>
            <person name="Nolan M."/>
            <person name="Ohm R."/>
            <person name="Pangilinan J."/>
            <person name="Park H.-J."/>
            <person name="Ramirez L."/>
            <person name="Alfaro M."/>
            <person name="Sun H."/>
            <person name="Tritt A."/>
            <person name="Yoshinaga Y."/>
            <person name="Zwiers L.-H."/>
            <person name="Turgeon B."/>
            <person name="Goodwin S."/>
            <person name="Spatafora J."/>
            <person name="Crous P."/>
            <person name="Grigoriev I."/>
        </authorList>
    </citation>
    <scope>NUCLEOTIDE SEQUENCE</scope>
    <source>
        <strain evidence="2">CBS 207.26</strain>
    </source>
</reference>
<dbReference type="AlphaFoldDB" id="A0A6A6E1Q9"/>
<gene>
    <name evidence="2" type="ORF">K469DRAFT_750160</name>
</gene>
<organism evidence="2 3">
    <name type="scientific">Zopfia rhizophila CBS 207.26</name>
    <dbReference type="NCBI Taxonomy" id="1314779"/>
    <lineage>
        <taxon>Eukaryota</taxon>
        <taxon>Fungi</taxon>
        <taxon>Dikarya</taxon>
        <taxon>Ascomycota</taxon>
        <taxon>Pezizomycotina</taxon>
        <taxon>Dothideomycetes</taxon>
        <taxon>Dothideomycetes incertae sedis</taxon>
        <taxon>Zopfiaceae</taxon>
        <taxon>Zopfia</taxon>
    </lineage>
</organism>
<sequence length="209" mass="23486">MRDPHYILRRHSFSGAPLSPQPELSVLNFQTVEFELVDTSHPNTESPPRPSINLPPTAVISPLSICHSILSPPTNTTPPRLEVDKPDPVSTNEPFPRLPFQNLDEYGFLHRRYQPPVTTIPGLRDSALDNEKKDEKGRNWCTAIITGVSDPGDLGEYRAQSLVRLGERRVVPGQYAQWVIEVERGREEIVSEEQGRATLELYAPLAFEA</sequence>
<proteinExistence type="predicted"/>
<evidence type="ECO:0000313" key="2">
    <source>
        <dbReference type="EMBL" id="KAF2185861.1"/>
    </source>
</evidence>
<dbReference type="Proteomes" id="UP000800200">
    <property type="component" value="Unassembled WGS sequence"/>
</dbReference>
<keyword evidence="3" id="KW-1185">Reference proteome</keyword>
<evidence type="ECO:0000313" key="3">
    <source>
        <dbReference type="Proteomes" id="UP000800200"/>
    </source>
</evidence>
<accession>A0A6A6E1Q9</accession>
<dbReference type="EMBL" id="ML994632">
    <property type="protein sequence ID" value="KAF2185861.1"/>
    <property type="molecule type" value="Genomic_DNA"/>
</dbReference>
<protein>
    <submittedName>
        <fullName evidence="2">Uncharacterized protein</fullName>
    </submittedName>
</protein>